<evidence type="ECO:0000259" key="3">
    <source>
        <dbReference type="SMART" id="SM00829"/>
    </source>
</evidence>
<reference evidence="4 5" key="1">
    <citation type="submission" date="2018-07" db="EMBL/GenBank/DDBJ databases">
        <title>Sequencing the genomes of 1000 actinobacteria strains.</title>
        <authorList>
            <person name="Klenk H.-P."/>
        </authorList>
    </citation>
    <scope>NUCLEOTIDE SEQUENCE [LARGE SCALE GENOMIC DNA]</scope>
    <source>
        <strain evidence="4 5">DSM 14442</strain>
    </source>
</reference>
<dbReference type="InterPro" id="IPR036291">
    <property type="entry name" value="NAD(P)-bd_dom_sf"/>
</dbReference>
<dbReference type="GO" id="GO:0070402">
    <property type="term" value="F:NADPH binding"/>
    <property type="evidence" value="ECO:0007669"/>
    <property type="project" value="TreeGrafter"/>
</dbReference>
<dbReference type="InterPro" id="IPR013154">
    <property type="entry name" value="ADH-like_N"/>
</dbReference>
<evidence type="ECO:0000256" key="2">
    <source>
        <dbReference type="ARBA" id="ARBA00023002"/>
    </source>
</evidence>
<organism evidence="4 5">
    <name type="scientific">Citricoccus muralis</name>
    <dbReference type="NCBI Taxonomy" id="169134"/>
    <lineage>
        <taxon>Bacteria</taxon>
        <taxon>Bacillati</taxon>
        <taxon>Actinomycetota</taxon>
        <taxon>Actinomycetes</taxon>
        <taxon>Micrococcales</taxon>
        <taxon>Micrococcaceae</taxon>
        <taxon>Citricoccus</taxon>
    </lineage>
</organism>
<accession>A0A3D9LFR9</accession>
<feature type="domain" description="Enoyl reductase (ER)" evidence="3">
    <location>
        <begin position="19"/>
        <end position="332"/>
    </location>
</feature>
<dbReference type="SUPFAM" id="SSF51735">
    <property type="entry name" value="NAD(P)-binding Rossmann-fold domains"/>
    <property type="match status" value="1"/>
</dbReference>
<dbReference type="AlphaFoldDB" id="A0A3D9LFR9"/>
<dbReference type="EMBL" id="QREH01000001">
    <property type="protein sequence ID" value="REE05105.1"/>
    <property type="molecule type" value="Genomic_DNA"/>
</dbReference>
<dbReference type="Gene3D" id="3.40.50.720">
    <property type="entry name" value="NAD(P)-binding Rossmann-like Domain"/>
    <property type="match status" value="1"/>
</dbReference>
<dbReference type="Gene3D" id="3.90.180.10">
    <property type="entry name" value="Medium-chain alcohol dehydrogenases, catalytic domain"/>
    <property type="match status" value="1"/>
</dbReference>
<name>A0A3D9LFR9_9MICC</name>
<dbReference type="SUPFAM" id="SSF50129">
    <property type="entry name" value="GroES-like"/>
    <property type="match status" value="1"/>
</dbReference>
<dbReference type="NCBIfam" id="TIGR02824">
    <property type="entry name" value="quinone_pig3"/>
    <property type="match status" value="1"/>
</dbReference>
<keyword evidence="2" id="KW-0560">Oxidoreductase</keyword>
<dbReference type="Pfam" id="PF00107">
    <property type="entry name" value="ADH_zinc_N"/>
    <property type="match status" value="1"/>
</dbReference>
<protein>
    <submittedName>
        <fullName evidence="4">Putative PIG3 family NAD(P)H quinone oxidoreductase</fullName>
    </submittedName>
</protein>
<dbReference type="PANTHER" id="PTHR48106">
    <property type="entry name" value="QUINONE OXIDOREDUCTASE PIG3-RELATED"/>
    <property type="match status" value="1"/>
</dbReference>
<evidence type="ECO:0000313" key="5">
    <source>
        <dbReference type="Proteomes" id="UP000256727"/>
    </source>
</evidence>
<dbReference type="PANTHER" id="PTHR48106:SF8">
    <property type="entry name" value="OS02G0805600 PROTEIN"/>
    <property type="match status" value="1"/>
</dbReference>
<dbReference type="RefSeq" id="WP_245952383.1">
    <property type="nucleotide sequence ID" value="NZ_QREH01000001.1"/>
</dbReference>
<dbReference type="InterPro" id="IPR011032">
    <property type="entry name" value="GroES-like_sf"/>
</dbReference>
<dbReference type="InterPro" id="IPR020843">
    <property type="entry name" value="ER"/>
</dbReference>
<keyword evidence="1" id="KW-0521">NADP</keyword>
<dbReference type="CDD" id="cd05276">
    <property type="entry name" value="p53_inducible_oxidoreductase"/>
    <property type="match status" value="1"/>
</dbReference>
<dbReference type="GO" id="GO:0016651">
    <property type="term" value="F:oxidoreductase activity, acting on NAD(P)H"/>
    <property type="evidence" value="ECO:0007669"/>
    <property type="project" value="TreeGrafter"/>
</dbReference>
<sequence>MSQELHHHTMRAVTYTGAGGREVLAVEDQALPAPGPGEVLIKVTAAGINRADLLQRAGNYPVPEGASEVPGLEVSGTIEETGAGVGNWDFGTPVCALLAGGGYAEYVVVPAGQVVPVPDGVSLTDAAGLPEVAATCWSNLVQQAGVGRGDWVLVHGGTGGIGSFALQLLKALGARPVATAGSAEKVQRSLELGAEVAINHREEDFVARMNEITGGHGADVILDVMGAKYLEKNVAALARGGRLVVIGLQGGASGTLPIGKVMGKNAVVTGTMLRPRPVEEKAGIMREVAEHVWPLVTTGAIRSTTDAVFALEDVAAAQDRFEEADRTGKILLVTGERP</sequence>
<gene>
    <name evidence="4" type="ORF">C8E99_2968</name>
</gene>
<proteinExistence type="predicted"/>
<dbReference type="Pfam" id="PF08240">
    <property type="entry name" value="ADH_N"/>
    <property type="match status" value="1"/>
</dbReference>
<dbReference type="Proteomes" id="UP000256727">
    <property type="component" value="Unassembled WGS sequence"/>
</dbReference>
<keyword evidence="5" id="KW-1185">Reference proteome</keyword>
<evidence type="ECO:0000256" key="1">
    <source>
        <dbReference type="ARBA" id="ARBA00022857"/>
    </source>
</evidence>
<comment type="caution">
    <text evidence="4">The sequence shown here is derived from an EMBL/GenBank/DDBJ whole genome shotgun (WGS) entry which is preliminary data.</text>
</comment>
<evidence type="ECO:0000313" key="4">
    <source>
        <dbReference type="EMBL" id="REE05105.1"/>
    </source>
</evidence>
<dbReference type="SMART" id="SM00829">
    <property type="entry name" value="PKS_ER"/>
    <property type="match status" value="1"/>
</dbReference>
<dbReference type="InterPro" id="IPR013149">
    <property type="entry name" value="ADH-like_C"/>
</dbReference>
<dbReference type="InterPro" id="IPR014189">
    <property type="entry name" value="Quinone_OxRdtase_PIG3"/>
</dbReference>